<accession>A0ABM4CFW8</accession>
<dbReference type="InterPro" id="IPR012340">
    <property type="entry name" value="NA-bd_OB-fold"/>
</dbReference>
<sequence length="162" mass="18807">MDYVSLNNLPPVKFWGLDPLHRCSIKLFIKQINNLPQVQGFQGVFVLHGHPITRFEVLGCIVSKHLTNHYIKYAVDDGTGVISCCLWLNENLPSVLCSYNLGDLVSVTGKLQIFRDEREIRVERLTLEEDLNIEYFHWSQIINFQEIYKAKFVIPTDKLNEQ</sequence>
<feature type="domain" description="CST complex subunit Stn1 N-terminal" evidence="9">
    <location>
        <begin position="41"/>
        <end position="149"/>
    </location>
</feature>
<dbReference type="Pfam" id="PF10451">
    <property type="entry name" value="Stn1"/>
    <property type="match status" value="1"/>
</dbReference>
<dbReference type="InterPro" id="IPR018856">
    <property type="entry name" value="Stn1_N"/>
</dbReference>
<keyword evidence="5" id="KW-0779">Telomere</keyword>
<evidence type="ECO:0000313" key="11">
    <source>
        <dbReference type="RefSeq" id="XP_065660607.1"/>
    </source>
</evidence>
<gene>
    <name evidence="11" type="primary">LOC101235374</name>
</gene>
<keyword evidence="7" id="KW-0539">Nucleus</keyword>
<protein>
    <recommendedName>
        <fullName evidence="3">CST complex subunit STN1</fullName>
    </recommendedName>
    <alternativeName>
        <fullName evidence="8">Suppressor of cdc thirteen homolog</fullName>
    </alternativeName>
</protein>
<keyword evidence="6" id="KW-0238">DNA-binding</keyword>
<organism evidence="10 11">
    <name type="scientific">Hydra vulgaris</name>
    <name type="common">Hydra</name>
    <name type="synonym">Hydra attenuata</name>
    <dbReference type="NCBI Taxonomy" id="6087"/>
    <lineage>
        <taxon>Eukaryota</taxon>
        <taxon>Metazoa</taxon>
        <taxon>Cnidaria</taxon>
        <taxon>Hydrozoa</taxon>
        <taxon>Hydroidolina</taxon>
        <taxon>Anthoathecata</taxon>
        <taxon>Aplanulata</taxon>
        <taxon>Hydridae</taxon>
        <taxon>Hydra</taxon>
    </lineage>
</organism>
<keyword evidence="10" id="KW-1185">Reference proteome</keyword>
<evidence type="ECO:0000313" key="10">
    <source>
        <dbReference type="Proteomes" id="UP001652625"/>
    </source>
</evidence>
<keyword evidence="4" id="KW-0158">Chromosome</keyword>
<evidence type="ECO:0000256" key="7">
    <source>
        <dbReference type="ARBA" id="ARBA00023242"/>
    </source>
</evidence>
<evidence type="ECO:0000256" key="8">
    <source>
        <dbReference type="ARBA" id="ARBA00030039"/>
    </source>
</evidence>
<evidence type="ECO:0000256" key="5">
    <source>
        <dbReference type="ARBA" id="ARBA00022895"/>
    </source>
</evidence>
<evidence type="ECO:0000259" key="9">
    <source>
        <dbReference type="Pfam" id="PF10451"/>
    </source>
</evidence>
<dbReference type="PANTHER" id="PTHR13989">
    <property type="entry name" value="REPLICATION PROTEIN A-RELATED"/>
    <property type="match status" value="1"/>
</dbReference>
<evidence type="ECO:0000256" key="2">
    <source>
        <dbReference type="ARBA" id="ARBA00004574"/>
    </source>
</evidence>
<evidence type="ECO:0000256" key="4">
    <source>
        <dbReference type="ARBA" id="ARBA00022454"/>
    </source>
</evidence>
<name>A0ABM4CFW8_HYDVU</name>
<dbReference type="GeneID" id="101235374"/>
<evidence type="ECO:0000256" key="3">
    <source>
        <dbReference type="ARBA" id="ARBA00017411"/>
    </source>
</evidence>
<dbReference type="Proteomes" id="UP001652625">
    <property type="component" value="Chromosome 09"/>
</dbReference>
<comment type="subcellular location">
    <subcellularLocation>
        <location evidence="2">Chromosome</location>
        <location evidence="2">Telomere</location>
    </subcellularLocation>
    <subcellularLocation>
        <location evidence="1">Nucleus</location>
    </subcellularLocation>
</comment>
<reference evidence="11" key="1">
    <citation type="submission" date="2025-08" db="UniProtKB">
        <authorList>
            <consortium name="RefSeq"/>
        </authorList>
    </citation>
    <scope>IDENTIFICATION</scope>
</reference>
<proteinExistence type="predicted"/>
<dbReference type="SUPFAM" id="SSF50249">
    <property type="entry name" value="Nucleic acid-binding proteins"/>
    <property type="match status" value="1"/>
</dbReference>
<dbReference type="PANTHER" id="PTHR13989:SF33">
    <property type="entry name" value="CST COMPLEX SUBUNIT STN1"/>
    <property type="match status" value="1"/>
</dbReference>
<evidence type="ECO:0000256" key="1">
    <source>
        <dbReference type="ARBA" id="ARBA00004123"/>
    </source>
</evidence>
<dbReference type="Gene3D" id="2.40.50.140">
    <property type="entry name" value="Nucleic acid-binding proteins"/>
    <property type="match status" value="1"/>
</dbReference>
<evidence type="ECO:0000256" key="6">
    <source>
        <dbReference type="ARBA" id="ARBA00023125"/>
    </source>
</evidence>
<dbReference type="InterPro" id="IPR040260">
    <property type="entry name" value="RFA2-like"/>
</dbReference>
<dbReference type="RefSeq" id="XP_065660607.1">
    <property type="nucleotide sequence ID" value="XM_065804535.1"/>
</dbReference>